<sequence>MRSNRHQPCLMASPSQRASLATSSRPLGLGTVVMSAFFLLSAPAGGQTRNPQQAALDDFVAARMLGTKCPSWQIDLVEARTRFAQLNLRPADWQEGGRHAGFFDERLSYYGSLLSRMSETRACAAAEEAFGPDGRVRKGWMKQQ</sequence>
<organism evidence="1">
    <name type="scientific">Microvirga ossetica</name>
    <dbReference type="NCBI Taxonomy" id="1882682"/>
    <lineage>
        <taxon>Bacteria</taxon>
        <taxon>Pseudomonadati</taxon>
        <taxon>Pseudomonadota</taxon>
        <taxon>Alphaproteobacteria</taxon>
        <taxon>Hyphomicrobiales</taxon>
        <taxon>Methylobacteriaceae</taxon>
        <taxon>Microvirga</taxon>
    </lineage>
</organism>
<proteinExistence type="predicted"/>
<geneLocation type="plasmid" evidence="1">
    <name>unnamed4</name>
</geneLocation>
<evidence type="ECO:0000313" key="1">
    <source>
        <dbReference type="EMBL" id="ANY85019.1"/>
    </source>
</evidence>
<dbReference type="AlphaFoldDB" id="A0A1B2EYG1"/>
<name>A0A1B2EYG1_9HYPH</name>
<protein>
    <submittedName>
        <fullName evidence="1">Uncharacterized protein</fullName>
    </submittedName>
</protein>
<accession>A0A1B2EYG1</accession>
<reference evidence="1" key="1">
    <citation type="submission" date="2016-07" db="EMBL/GenBank/DDBJ databases">
        <title>Microvirga ossetica sp. nov. a new species of rhizobia isolated from root nodules of the legume species Vicia alpestris Steven originated from North Ossetia region in the Caucasus.</title>
        <authorList>
            <person name="Safronova V.I."/>
            <person name="Kuznetsova I.G."/>
            <person name="Sazanova A.L."/>
            <person name="Belimov A."/>
            <person name="Andronov E."/>
            <person name="Osledkin Y.S."/>
            <person name="Onishchuk O.P."/>
            <person name="Kurchak O.N."/>
            <person name="Shaposhnikov A.I."/>
            <person name="Willems A."/>
            <person name="Tikhonovich I.A."/>
        </authorList>
    </citation>
    <scope>NUCLEOTIDE SEQUENCE [LARGE SCALE GENOMIC DNA]</scope>
    <source>
        <strain evidence="1">V5/3M</strain>
        <plasmid evidence="1">unnamed4</plasmid>
    </source>
</reference>
<gene>
    <name evidence="1" type="ORF">BB934_43160</name>
</gene>
<dbReference type="EMBL" id="CP016620">
    <property type="protein sequence ID" value="ANY85019.1"/>
    <property type="molecule type" value="Genomic_DNA"/>
</dbReference>
<keyword evidence="1" id="KW-0614">Plasmid</keyword>
<dbReference type="KEGG" id="moc:BB934_43160"/>